<sequence>MHHIVFLDRDSLVANVRRPRFEHGWTDYPGTEPADVVAHLAGATIAITNKVPVREDAIAQLPGLKMIAVAATGTDNVDLAACRARGIAVANIRNYSVVAVPEHVFALMLALRRNLAAYRADVEAGLWEQSSRFCLLDHPIADLAGSRLGIVGYGALGQKVAQLGRAFGMRIAVATRTPPQDPGVEALPLEELLRTSDVVSLHLPLNDQTRGMIGARELGLMKKNALLINTARGGLVDEAALAHALANGVIGGAGFDVLSKEPPVPANPLLQLRLPNFILTPHVAWASAGAMQTLADMLVDNIEAWAEGRPQNLV</sequence>
<evidence type="ECO:0000313" key="8">
    <source>
        <dbReference type="Proteomes" id="UP001205861"/>
    </source>
</evidence>
<dbReference type="PROSITE" id="PS00670">
    <property type="entry name" value="D_2_HYDROXYACID_DH_2"/>
    <property type="match status" value="1"/>
</dbReference>
<reference evidence="7 8" key="1">
    <citation type="submission" date="2022-08" db="EMBL/GenBank/DDBJ databases">
        <title>Reclassification of Massilia species as members of the genera Telluria, Duganella, Pseudoduganella, Mokoshia gen. nov. and Zemynaea gen. nov. using orthogonal and non-orthogonal genome-based approaches.</title>
        <authorList>
            <person name="Bowman J.P."/>
        </authorList>
    </citation>
    <scope>NUCLEOTIDE SEQUENCE [LARGE SCALE GENOMIC DNA]</scope>
    <source>
        <strain evidence="7 8">JCM 31607</strain>
    </source>
</reference>
<accession>A0ABT2BM25</accession>
<dbReference type="PROSITE" id="PS00671">
    <property type="entry name" value="D_2_HYDROXYACID_DH_3"/>
    <property type="match status" value="1"/>
</dbReference>
<evidence type="ECO:0000259" key="6">
    <source>
        <dbReference type="Pfam" id="PF02826"/>
    </source>
</evidence>
<evidence type="ECO:0000256" key="1">
    <source>
        <dbReference type="ARBA" id="ARBA00005854"/>
    </source>
</evidence>
<evidence type="ECO:0000259" key="5">
    <source>
        <dbReference type="Pfam" id="PF00389"/>
    </source>
</evidence>
<dbReference type="SUPFAM" id="SSF52283">
    <property type="entry name" value="Formate/glycerate dehydrogenase catalytic domain-like"/>
    <property type="match status" value="1"/>
</dbReference>
<organism evidence="7 8">
    <name type="scientific">Massilia solisilvae</name>
    <dbReference type="NCBI Taxonomy" id="1811225"/>
    <lineage>
        <taxon>Bacteria</taxon>
        <taxon>Pseudomonadati</taxon>
        <taxon>Pseudomonadota</taxon>
        <taxon>Betaproteobacteria</taxon>
        <taxon>Burkholderiales</taxon>
        <taxon>Oxalobacteraceae</taxon>
        <taxon>Telluria group</taxon>
        <taxon>Massilia</taxon>
    </lineage>
</organism>
<dbReference type="InterPro" id="IPR006140">
    <property type="entry name" value="D-isomer_DH_NAD-bd"/>
</dbReference>
<evidence type="ECO:0000256" key="3">
    <source>
        <dbReference type="ARBA" id="ARBA00023027"/>
    </source>
</evidence>
<dbReference type="Pfam" id="PF00389">
    <property type="entry name" value="2-Hacid_dh"/>
    <property type="match status" value="1"/>
</dbReference>
<dbReference type="InterPro" id="IPR029753">
    <property type="entry name" value="D-isomer_DH_CS"/>
</dbReference>
<dbReference type="Gene3D" id="3.40.50.720">
    <property type="entry name" value="NAD(P)-binding Rossmann-like Domain"/>
    <property type="match status" value="2"/>
</dbReference>
<comment type="caution">
    <text evidence="7">The sequence shown here is derived from an EMBL/GenBank/DDBJ whole genome shotgun (WGS) entry which is preliminary data.</text>
</comment>
<keyword evidence="2 4" id="KW-0560">Oxidoreductase</keyword>
<dbReference type="InterPro" id="IPR036291">
    <property type="entry name" value="NAD(P)-bd_dom_sf"/>
</dbReference>
<dbReference type="EMBL" id="JANUGV010000004">
    <property type="protein sequence ID" value="MCS0609566.1"/>
    <property type="molecule type" value="Genomic_DNA"/>
</dbReference>
<evidence type="ECO:0000256" key="4">
    <source>
        <dbReference type="RuleBase" id="RU003719"/>
    </source>
</evidence>
<comment type="similarity">
    <text evidence="1 4">Belongs to the D-isomer specific 2-hydroxyacid dehydrogenase family.</text>
</comment>
<name>A0ABT2BM25_9BURK</name>
<evidence type="ECO:0000256" key="2">
    <source>
        <dbReference type="ARBA" id="ARBA00023002"/>
    </source>
</evidence>
<dbReference type="SUPFAM" id="SSF51735">
    <property type="entry name" value="NAD(P)-binding Rossmann-fold domains"/>
    <property type="match status" value="1"/>
</dbReference>
<feature type="domain" description="D-isomer specific 2-hydroxyacid dehydrogenase catalytic" evidence="5">
    <location>
        <begin position="32"/>
        <end position="313"/>
    </location>
</feature>
<proteinExistence type="inferred from homology"/>
<dbReference type="PANTHER" id="PTHR43761">
    <property type="entry name" value="D-ISOMER SPECIFIC 2-HYDROXYACID DEHYDROGENASE FAMILY PROTEIN (AFU_ORTHOLOGUE AFUA_1G13630)"/>
    <property type="match status" value="1"/>
</dbReference>
<dbReference type="Pfam" id="PF02826">
    <property type="entry name" value="2-Hacid_dh_C"/>
    <property type="match status" value="1"/>
</dbReference>
<protein>
    <submittedName>
        <fullName evidence="7">D-2-hydroxyacid dehydrogenase</fullName>
    </submittedName>
</protein>
<dbReference type="InterPro" id="IPR050418">
    <property type="entry name" value="D-iso_2-hydroxyacid_DH_PdxB"/>
</dbReference>
<dbReference type="Proteomes" id="UP001205861">
    <property type="component" value="Unassembled WGS sequence"/>
</dbReference>
<keyword evidence="3" id="KW-0520">NAD</keyword>
<feature type="domain" description="D-isomer specific 2-hydroxyacid dehydrogenase NAD-binding" evidence="6">
    <location>
        <begin position="105"/>
        <end position="284"/>
    </location>
</feature>
<dbReference type="CDD" id="cd12162">
    <property type="entry name" value="2-Hacid_dh_4"/>
    <property type="match status" value="1"/>
</dbReference>
<evidence type="ECO:0000313" key="7">
    <source>
        <dbReference type="EMBL" id="MCS0609566.1"/>
    </source>
</evidence>
<keyword evidence="8" id="KW-1185">Reference proteome</keyword>
<dbReference type="PANTHER" id="PTHR43761:SF1">
    <property type="entry name" value="D-ISOMER SPECIFIC 2-HYDROXYACID DEHYDROGENASE CATALYTIC DOMAIN-CONTAINING PROTEIN-RELATED"/>
    <property type="match status" value="1"/>
</dbReference>
<dbReference type="RefSeq" id="WP_258857219.1">
    <property type="nucleotide sequence ID" value="NZ_JANUGV010000004.1"/>
</dbReference>
<gene>
    <name evidence="7" type="ORF">NX773_15465</name>
</gene>
<dbReference type="InterPro" id="IPR006139">
    <property type="entry name" value="D-isomer_2_OHA_DH_cat_dom"/>
</dbReference>